<dbReference type="PANTHER" id="PTHR42940">
    <property type="entry name" value="ALCOHOL DEHYDROGENASE 1-RELATED"/>
    <property type="match status" value="1"/>
</dbReference>
<accession>A0AAW0G917</accession>
<keyword evidence="4 6" id="KW-0862">Zinc</keyword>
<reference evidence="8 9" key="1">
    <citation type="submission" date="2022-09" db="EMBL/GenBank/DDBJ databases">
        <authorList>
            <person name="Palmer J.M."/>
        </authorList>
    </citation>
    <scope>NUCLEOTIDE SEQUENCE [LARGE SCALE GENOMIC DNA]</scope>
    <source>
        <strain evidence="8 9">DSM 7382</strain>
    </source>
</reference>
<evidence type="ECO:0000256" key="6">
    <source>
        <dbReference type="RuleBase" id="RU361277"/>
    </source>
</evidence>
<dbReference type="SUPFAM" id="SSF50129">
    <property type="entry name" value="GroES-like"/>
    <property type="match status" value="1"/>
</dbReference>
<dbReference type="SMART" id="SM00829">
    <property type="entry name" value="PKS_ER"/>
    <property type="match status" value="1"/>
</dbReference>
<dbReference type="Pfam" id="PF08240">
    <property type="entry name" value="ADH_N"/>
    <property type="match status" value="1"/>
</dbReference>
<protein>
    <recommendedName>
        <fullName evidence="7">Enoyl reductase (ER) domain-containing protein</fullName>
    </recommendedName>
</protein>
<dbReference type="AlphaFoldDB" id="A0AAW0G917"/>
<gene>
    <name evidence="8" type="ORF">QCA50_006495</name>
</gene>
<comment type="cofactor">
    <cofactor evidence="1 6">
        <name>Zn(2+)</name>
        <dbReference type="ChEBI" id="CHEBI:29105"/>
    </cofactor>
</comment>
<proteinExistence type="inferred from homology"/>
<evidence type="ECO:0000256" key="5">
    <source>
        <dbReference type="ARBA" id="ARBA00023002"/>
    </source>
</evidence>
<dbReference type="FunFam" id="3.40.50.720:FF:000022">
    <property type="entry name" value="Cinnamyl alcohol dehydrogenase"/>
    <property type="match status" value="1"/>
</dbReference>
<evidence type="ECO:0000313" key="8">
    <source>
        <dbReference type="EMBL" id="KAK7689856.1"/>
    </source>
</evidence>
<dbReference type="Gene3D" id="3.40.50.720">
    <property type="entry name" value="NAD(P)-binding Rossmann-like Domain"/>
    <property type="match status" value="1"/>
</dbReference>
<dbReference type="InterPro" id="IPR013154">
    <property type="entry name" value="ADH-like_N"/>
</dbReference>
<dbReference type="InterPro" id="IPR013149">
    <property type="entry name" value="ADH-like_C"/>
</dbReference>
<dbReference type="InterPro" id="IPR036291">
    <property type="entry name" value="NAD(P)-bd_dom_sf"/>
</dbReference>
<dbReference type="GO" id="GO:0004022">
    <property type="term" value="F:alcohol dehydrogenase (NAD+) activity"/>
    <property type="evidence" value="ECO:0007669"/>
    <property type="project" value="TreeGrafter"/>
</dbReference>
<dbReference type="Gene3D" id="3.90.180.10">
    <property type="entry name" value="Medium-chain alcohol dehydrogenases, catalytic domain"/>
    <property type="match status" value="1"/>
</dbReference>
<dbReference type="Pfam" id="PF00107">
    <property type="entry name" value="ADH_zinc_N"/>
    <property type="match status" value="1"/>
</dbReference>
<evidence type="ECO:0000259" key="7">
    <source>
        <dbReference type="SMART" id="SM00829"/>
    </source>
</evidence>
<dbReference type="EMBL" id="JASBNA010000007">
    <property type="protein sequence ID" value="KAK7689856.1"/>
    <property type="molecule type" value="Genomic_DNA"/>
</dbReference>
<sequence length="340" mass="36448">MSLPESYKAYAFTDLHGDLKPVTIDWKDPAKNEVVVKVLACGVCAGDEIVRDQIFPTGLPRIPGHEIVGDIVRVGPGVTAFEKGDRVGSGWHGGHCFTCTPCLEGNFNLCDKEEINGIFRDGGYAEYATLRIESLVRIPEGMDPREAAPLMCAGVTVFNSLRNMTVKHGDVVAVQGIGGLGHLGIQFANKMGYHVVALSSSPRKREIALQLGASDYLDSSQVDQAAELQKIGGANVIITCAPSGRSMSPLLHGLAKGGTLLVLGATPDPLEVPTGLILNKRLSIRGWPCGSAKDCSDTLRFALRKDVKTLIEIFPLDKAQDAYDHRSSARFRAVLVPSVS</sequence>
<dbReference type="InterPro" id="IPR011032">
    <property type="entry name" value="GroES-like_sf"/>
</dbReference>
<dbReference type="SUPFAM" id="SSF51735">
    <property type="entry name" value="NAD(P)-binding Rossmann-fold domains"/>
    <property type="match status" value="1"/>
</dbReference>
<name>A0AAW0G917_9APHY</name>
<evidence type="ECO:0000313" key="9">
    <source>
        <dbReference type="Proteomes" id="UP001385951"/>
    </source>
</evidence>
<dbReference type="PROSITE" id="PS00059">
    <property type="entry name" value="ADH_ZINC"/>
    <property type="match status" value="1"/>
</dbReference>
<keyword evidence="5" id="KW-0560">Oxidoreductase</keyword>
<dbReference type="GO" id="GO:0005737">
    <property type="term" value="C:cytoplasm"/>
    <property type="evidence" value="ECO:0007669"/>
    <property type="project" value="TreeGrafter"/>
</dbReference>
<keyword evidence="3 6" id="KW-0479">Metal-binding</keyword>
<dbReference type="PANTHER" id="PTHR42940:SF7">
    <property type="entry name" value="ALCOHOL DEHYDROGENASE-LIKE N-TERMINAL DOMAIN-CONTAINING PROTEIN"/>
    <property type="match status" value="1"/>
</dbReference>
<comment type="similarity">
    <text evidence="2 6">Belongs to the zinc-containing alcohol dehydrogenase family.</text>
</comment>
<feature type="domain" description="Enoyl reductase (ER)" evidence="7">
    <location>
        <begin position="14"/>
        <end position="335"/>
    </location>
</feature>
<dbReference type="InterPro" id="IPR020843">
    <property type="entry name" value="ER"/>
</dbReference>
<keyword evidence="9" id="KW-1185">Reference proteome</keyword>
<comment type="caution">
    <text evidence="8">The sequence shown here is derived from an EMBL/GenBank/DDBJ whole genome shotgun (WGS) entry which is preliminary data.</text>
</comment>
<evidence type="ECO:0000256" key="4">
    <source>
        <dbReference type="ARBA" id="ARBA00022833"/>
    </source>
</evidence>
<dbReference type="Proteomes" id="UP001385951">
    <property type="component" value="Unassembled WGS sequence"/>
</dbReference>
<evidence type="ECO:0000256" key="1">
    <source>
        <dbReference type="ARBA" id="ARBA00001947"/>
    </source>
</evidence>
<evidence type="ECO:0000256" key="2">
    <source>
        <dbReference type="ARBA" id="ARBA00008072"/>
    </source>
</evidence>
<dbReference type="GO" id="GO:0008270">
    <property type="term" value="F:zinc ion binding"/>
    <property type="evidence" value="ECO:0007669"/>
    <property type="project" value="InterPro"/>
</dbReference>
<organism evidence="8 9">
    <name type="scientific">Cerrena zonata</name>
    <dbReference type="NCBI Taxonomy" id="2478898"/>
    <lineage>
        <taxon>Eukaryota</taxon>
        <taxon>Fungi</taxon>
        <taxon>Dikarya</taxon>
        <taxon>Basidiomycota</taxon>
        <taxon>Agaricomycotina</taxon>
        <taxon>Agaricomycetes</taxon>
        <taxon>Polyporales</taxon>
        <taxon>Cerrenaceae</taxon>
        <taxon>Cerrena</taxon>
    </lineage>
</organism>
<dbReference type="InterPro" id="IPR002328">
    <property type="entry name" value="ADH_Zn_CS"/>
</dbReference>
<evidence type="ECO:0000256" key="3">
    <source>
        <dbReference type="ARBA" id="ARBA00022723"/>
    </source>
</evidence>